<dbReference type="InterPro" id="IPR036977">
    <property type="entry name" value="DNA_primase_Znf_CHC2"/>
</dbReference>
<dbReference type="PANTHER" id="PTHR30313:SF2">
    <property type="entry name" value="DNA PRIMASE"/>
    <property type="match status" value="1"/>
</dbReference>
<keyword evidence="6" id="KW-1185">Reference proteome</keyword>
<evidence type="ECO:0000256" key="3">
    <source>
        <dbReference type="ARBA" id="ARBA00022833"/>
    </source>
</evidence>
<gene>
    <name evidence="5" type="ORF">LX24_00857</name>
</gene>
<dbReference type="SUPFAM" id="SSF57783">
    <property type="entry name" value="Zinc beta-ribbon"/>
    <property type="match status" value="1"/>
</dbReference>
<proteinExistence type="predicted"/>
<dbReference type="GO" id="GO:0005737">
    <property type="term" value="C:cytoplasm"/>
    <property type="evidence" value="ECO:0007669"/>
    <property type="project" value="TreeGrafter"/>
</dbReference>
<name>A0A5S4ZVM5_9FIRM</name>
<dbReference type="EMBL" id="VNHM01000003">
    <property type="protein sequence ID" value="TYO97044.1"/>
    <property type="molecule type" value="Genomic_DNA"/>
</dbReference>
<organism evidence="5 6">
    <name type="scientific">Desulfallas thermosapovorans DSM 6562</name>
    <dbReference type="NCBI Taxonomy" id="1121431"/>
    <lineage>
        <taxon>Bacteria</taxon>
        <taxon>Bacillati</taxon>
        <taxon>Bacillota</taxon>
        <taxon>Clostridia</taxon>
        <taxon>Eubacteriales</taxon>
        <taxon>Desulfallaceae</taxon>
        <taxon>Desulfallas</taxon>
    </lineage>
</organism>
<evidence type="ECO:0000313" key="6">
    <source>
        <dbReference type="Proteomes" id="UP000323166"/>
    </source>
</evidence>
<evidence type="ECO:0000313" key="5">
    <source>
        <dbReference type="EMBL" id="TYO97044.1"/>
    </source>
</evidence>
<keyword evidence="1" id="KW-0479">Metal-binding</keyword>
<evidence type="ECO:0000256" key="1">
    <source>
        <dbReference type="ARBA" id="ARBA00022723"/>
    </source>
</evidence>
<accession>A0A5S4ZVM5</accession>
<dbReference type="AlphaFoldDB" id="A0A5S4ZVM5"/>
<dbReference type="SMART" id="SM00400">
    <property type="entry name" value="ZnF_CHCC"/>
    <property type="match status" value="1"/>
</dbReference>
<keyword evidence="3" id="KW-0862">Zinc</keyword>
<protein>
    <submittedName>
        <fullName evidence="5">DNA primase</fullName>
    </submittedName>
</protein>
<dbReference type="Pfam" id="PF01807">
    <property type="entry name" value="Zn_ribbon_DnaG"/>
    <property type="match status" value="1"/>
</dbReference>
<comment type="caution">
    <text evidence="5">The sequence shown here is derived from an EMBL/GenBank/DDBJ whole genome shotgun (WGS) entry which is preliminary data.</text>
</comment>
<sequence>MYAASSVPQSTNIFQLVKQVNIVDVINHYNIAQLHQRGRRWVARCPLHGEKEPSFYVFPDGGWRCFGCGEYGDSTDLVAKVFGLRPIEAARMIARDFGIEVNNKPISLEARRKARQQAIEAAKKREIKQIFNQKRERALEVLSLIVRTTNRALAAGGYKAHYDLAELLHKTDYQEYLIGCLLSNNPDLQLLALTDPEVQQWLE</sequence>
<dbReference type="GO" id="GO:0006269">
    <property type="term" value="P:DNA replication, synthesis of primer"/>
    <property type="evidence" value="ECO:0007669"/>
    <property type="project" value="TreeGrafter"/>
</dbReference>
<dbReference type="PANTHER" id="PTHR30313">
    <property type="entry name" value="DNA PRIMASE"/>
    <property type="match status" value="1"/>
</dbReference>
<dbReference type="GO" id="GO:0003677">
    <property type="term" value="F:DNA binding"/>
    <property type="evidence" value="ECO:0007669"/>
    <property type="project" value="InterPro"/>
</dbReference>
<dbReference type="Proteomes" id="UP000323166">
    <property type="component" value="Unassembled WGS sequence"/>
</dbReference>
<dbReference type="InterPro" id="IPR002694">
    <property type="entry name" value="Znf_CHC2"/>
</dbReference>
<dbReference type="GO" id="GO:0003899">
    <property type="term" value="F:DNA-directed RNA polymerase activity"/>
    <property type="evidence" value="ECO:0007669"/>
    <property type="project" value="InterPro"/>
</dbReference>
<dbReference type="GO" id="GO:0008270">
    <property type="term" value="F:zinc ion binding"/>
    <property type="evidence" value="ECO:0007669"/>
    <property type="project" value="UniProtKB-KW"/>
</dbReference>
<reference evidence="5 6" key="1">
    <citation type="submission" date="2019-07" db="EMBL/GenBank/DDBJ databases">
        <title>Genomic Encyclopedia of Type Strains, Phase I: the one thousand microbial genomes (KMG-I) project.</title>
        <authorList>
            <person name="Kyrpides N."/>
        </authorList>
    </citation>
    <scope>NUCLEOTIDE SEQUENCE [LARGE SCALE GENOMIC DNA]</scope>
    <source>
        <strain evidence="5 6">DSM 6562</strain>
    </source>
</reference>
<dbReference type="RefSeq" id="WP_166510895.1">
    <property type="nucleotide sequence ID" value="NZ_VNHM01000003.1"/>
</dbReference>
<keyword evidence="2" id="KW-0863">Zinc-finger</keyword>
<feature type="domain" description="Zinc finger CHC2-type" evidence="4">
    <location>
        <begin position="41"/>
        <end position="94"/>
    </location>
</feature>
<dbReference type="InterPro" id="IPR050219">
    <property type="entry name" value="DnaG_primase"/>
</dbReference>
<evidence type="ECO:0000256" key="2">
    <source>
        <dbReference type="ARBA" id="ARBA00022771"/>
    </source>
</evidence>
<evidence type="ECO:0000259" key="4">
    <source>
        <dbReference type="SMART" id="SM00400"/>
    </source>
</evidence>
<dbReference type="Gene3D" id="3.90.580.10">
    <property type="entry name" value="Zinc finger, CHC2-type domain"/>
    <property type="match status" value="1"/>
</dbReference>